<keyword evidence="1" id="KW-0732">Signal</keyword>
<name>A0A3Q9BMY5_9BURK</name>
<dbReference type="Proteomes" id="UP000275663">
    <property type="component" value="Chromosome"/>
</dbReference>
<reference evidence="2 3" key="1">
    <citation type="journal article" date="2011" name="Int. J. Syst. Evol. Microbiol.">
        <title>Description of Undibacterium oligocarboniphilum sp. nov., isolated from purified water, and Undibacterium pigrum strain CCUG 49012 as the type strain of Undibacterium parvum sp. nov., and emended descriptions of the genus Undibacterium and the species Undibacterium pigrum.</title>
        <authorList>
            <person name="Eder W."/>
            <person name="Wanner G."/>
            <person name="Ludwig W."/>
            <person name="Busse H.J."/>
            <person name="Ziemke-Kageler F."/>
            <person name="Lang E."/>
        </authorList>
    </citation>
    <scope>NUCLEOTIDE SEQUENCE [LARGE SCALE GENOMIC DNA]</scope>
    <source>
        <strain evidence="2 3">DSM 23061</strain>
    </source>
</reference>
<dbReference type="OrthoDB" id="8684916at2"/>
<dbReference type="KEGG" id="upv:EJN92_00810"/>
<evidence type="ECO:0000313" key="3">
    <source>
        <dbReference type="Proteomes" id="UP000275663"/>
    </source>
</evidence>
<protein>
    <recommendedName>
        <fullName evidence="4">Copper-binding protein</fullName>
    </recommendedName>
</protein>
<dbReference type="EMBL" id="CP034464">
    <property type="protein sequence ID" value="AZP10697.1"/>
    <property type="molecule type" value="Genomic_DNA"/>
</dbReference>
<feature type="signal peptide" evidence="1">
    <location>
        <begin position="1"/>
        <end position="21"/>
    </location>
</feature>
<evidence type="ECO:0000256" key="1">
    <source>
        <dbReference type="SAM" id="SignalP"/>
    </source>
</evidence>
<dbReference type="AlphaFoldDB" id="A0A3Q9BMY5"/>
<sequence>MTRLTKIVLACALAFPVAAFAQATVTTASAAASGMRAKAGEIEVRATVVELDMANRIATLKGPKGKLVTMNVPAEVKNFDQVLVGDQLVVRYMTAVAATLEPVSNNGIRERVESTTTGAAPAGGMPGALVGRKVEILADVKALDAKAGTATLRGATREFIIAIPEGVDVSKVKVGSQVRAVFVEAVVLNVERVAKPAAPAATAKPAAPAVPAVKK</sequence>
<feature type="chain" id="PRO_5018712199" description="Copper-binding protein" evidence="1">
    <location>
        <begin position="22"/>
        <end position="215"/>
    </location>
</feature>
<evidence type="ECO:0008006" key="4">
    <source>
        <dbReference type="Google" id="ProtNLM"/>
    </source>
</evidence>
<gene>
    <name evidence="2" type="ORF">EJN92_00810</name>
</gene>
<dbReference type="RefSeq" id="WP_126126096.1">
    <property type="nucleotide sequence ID" value="NZ_CP034464.1"/>
</dbReference>
<keyword evidence="3" id="KW-1185">Reference proteome</keyword>
<evidence type="ECO:0000313" key="2">
    <source>
        <dbReference type="EMBL" id="AZP10697.1"/>
    </source>
</evidence>
<proteinExistence type="predicted"/>
<organism evidence="2 3">
    <name type="scientific">Undibacterium parvum</name>
    <dbReference type="NCBI Taxonomy" id="401471"/>
    <lineage>
        <taxon>Bacteria</taxon>
        <taxon>Pseudomonadati</taxon>
        <taxon>Pseudomonadota</taxon>
        <taxon>Betaproteobacteria</taxon>
        <taxon>Burkholderiales</taxon>
        <taxon>Oxalobacteraceae</taxon>
        <taxon>Undibacterium</taxon>
    </lineage>
</organism>
<accession>A0A3Q9BMY5</accession>